<evidence type="ECO:0000256" key="3">
    <source>
        <dbReference type="ARBA" id="ARBA00009759"/>
    </source>
</evidence>
<evidence type="ECO:0000256" key="4">
    <source>
        <dbReference type="ARBA" id="ARBA00022723"/>
    </source>
</evidence>
<dbReference type="EMBL" id="OJIN01000223">
    <property type="protein sequence ID" value="SPD75945.1"/>
    <property type="molecule type" value="Genomic_DNA"/>
</dbReference>
<feature type="binding site" evidence="7">
    <location>
        <position position="210"/>
    </location>
    <ligand>
        <name>Mg(2+)</name>
        <dbReference type="ChEBI" id="CHEBI:18420"/>
        <label>1</label>
        <note>catalytic</note>
    </ligand>
</feature>
<dbReference type="PANTHER" id="PTHR20854">
    <property type="entry name" value="INOSITOL MONOPHOSPHATASE"/>
    <property type="match status" value="1"/>
</dbReference>
<dbReference type="InterPro" id="IPR000760">
    <property type="entry name" value="Inositol_monophosphatase-like"/>
</dbReference>
<dbReference type="GO" id="GO:0007165">
    <property type="term" value="P:signal transduction"/>
    <property type="evidence" value="ECO:0007669"/>
    <property type="project" value="TreeGrafter"/>
</dbReference>
<evidence type="ECO:0000256" key="1">
    <source>
        <dbReference type="ARBA" id="ARBA00001033"/>
    </source>
</evidence>
<name>A0A445N2L2_9BACT</name>
<dbReference type="SUPFAM" id="SSF56655">
    <property type="entry name" value="Carbohydrate phosphatase"/>
    <property type="match status" value="1"/>
</dbReference>
<dbReference type="InterPro" id="IPR033942">
    <property type="entry name" value="IMPase"/>
</dbReference>
<feature type="binding site" evidence="7">
    <location>
        <position position="84"/>
    </location>
    <ligand>
        <name>Mg(2+)</name>
        <dbReference type="ChEBI" id="CHEBI:18420"/>
        <label>1</label>
        <note>catalytic</note>
    </ligand>
</feature>
<protein>
    <recommendedName>
        <fullName evidence="8">Inositol-1-monophosphatase</fullName>
        <ecNumber evidence="8">3.1.3.25</ecNumber>
    </recommendedName>
</protein>
<dbReference type="InterPro" id="IPR022337">
    <property type="entry name" value="Inositol_monophosphatase_SuhB"/>
</dbReference>
<dbReference type="PANTHER" id="PTHR20854:SF4">
    <property type="entry name" value="INOSITOL-1-MONOPHOSPHATASE-RELATED"/>
    <property type="match status" value="1"/>
</dbReference>
<dbReference type="AlphaFoldDB" id="A0A445N2L2"/>
<organism evidence="9">
    <name type="scientific">uncultured Desulfobacterium sp</name>
    <dbReference type="NCBI Taxonomy" id="201089"/>
    <lineage>
        <taxon>Bacteria</taxon>
        <taxon>Pseudomonadati</taxon>
        <taxon>Thermodesulfobacteriota</taxon>
        <taxon>Desulfobacteria</taxon>
        <taxon>Desulfobacterales</taxon>
        <taxon>Desulfobacteriaceae</taxon>
        <taxon>Desulfobacterium</taxon>
        <taxon>environmental samples</taxon>
    </lineage>
</organism>
<feature type="binding site" evidence="7">
    <location>
        <position position="66"/>
    </location>
    <ligand>
        <name>Mg(2+)</name>
        <dbReference type="ChEBI" id="CHEBI:18420"/>
        <label>1</label>
        <note>catalytic</note>
    </ligand>
</feature>
<dbReference type="PRINTS" id="PR01959">
    <property type="entry name" value="SBIMPHPHTASE"/>
</dbReference>
<dbReference type="PROSITE" id="PS00630">
    <property type="entry name" value="IMP_2"/>
    <property type="match status" value="1"/>
</dbReference>
<proteinExistence type="inferred from homology"/>
<keyword evidence="6 7" id="KW-0460">Magnesium</keyword>
<evidence type="ECO:0000256" key="7">
    <source>
        <dbReference type="PIRSR" id="PIRSR600760-2"/>
    </source>
</evidence>
<dbReference type="GO" id="GO:0046872">
    <property type="term" value="F:metal ion binding"/>
    <property type="evidence" value="ECO:0007669"/>
    <property type="project" value="UniProtKB-KW"/>
</dbReference>
<sequence>MLEKELNIARKAAQSGGKILADLFGQVKQITKKGDIDLVTEADLNSEKEIIRIIHDNFPDDNILSEEGGELGRMTNRTWIIDPLDGTTNFVHGFPFFAVSIGLEIEQEIALGVVFNPYLGELFEAVKGSGAFFNNSTIHVSHTPTLAESLLATGFPYNIQKESGNVIRLFEKMLVLSQGVRRPGSAAIDMCYVAAGRFDGFWEQNLKPWDTAAGTIIVKEAGGTLSDYTGAPYNPYMHSVVAANPYIHDMMISVLS</sequence>
<dbReference type="PROSITE" id="PS00629">
    <property type="entry name" value="IMP_1"/>
    <property type="match status" value="1"/>
</dbReference>
<dbReference type="InterPro" id="IPR020583">
    <property type="entry name" value="Inositol_monoP_metal-BS"/>
</dbReference>
<dbReference type="GO" id="GO:0006020">
    <property type="term" value="P:inositol metabolic process"/>
    <property type="evidence" value="ECO:0007669"/>
    <property type="project" value="TreeGrafter"/>
</dbReference>
<keyword evidence="5 8" id="KW-0378">Hydrolase</keyword>
<keyword evidence="4 7" id="KW-0479">Metal-binding</keyword>
<gene>
    <name evidence="9" type="primary">suhB</name>
    <name evidence="9" type="ORF">PITCH_A780075</name>
</gene>
<evidence type="ECO:0000313" key="9">
    <source>
        <dbReference type="EMBL" id="SPD75945.1"/>
    </source>
</evidence>
<accession>A0A445N2L2</accession>
<feature type="binding site" evidence="7">
    <location>
        <position position="82"/>
    </location>
    <ligand>
        <name>Mg(2+)</name>
        <dbReference type="ChEBI" id="CHEBI:18420"/>
        <label>1</label>
        <note>catalytic</note>
    </ligand>
</feature>
<evidence type="ECO:0000256" key="2">
    <source>
        <dbReference type="ARBA" id="ARBA00001946"/>
    </source>
</evidence>
<comment type="catalytic activity">
    <reaction evidence="1 8">
        <text>a myo-inositol phosphate + H2O = myo-inositol + phosphate</text>
        <dbReference type="Rhea" id="RHEA:24056"/>
        <dbReference type="ChEBI" id="CHEBI:15377"/>
        <dbReference type="ChEBI" id="CHEBI:17268"/>
        <dbReference type="ChEBI" id="CHEBI:43474"/>
        <dbReference type="ChEBI" id="CHEBI:84139"/>
        <dbReference type="EC" id="3.1.3.25"/>
    </reaction>
</comment>
<dbReference type="FunFam" id="3.30.540.10:FF:000003">
    <property type="entry name" value="Inositol-1-monophosphatase"/>
    <property type="match status" value="1"/>
</dbReference>
<feature type="binding site" evidence="7">
    <location>
        <position position="85"/>
    </location>
    <ligand>
        <name>Mg(2+)</name>
        <dbReference type="ChEBI" id="CHEBI:18420"/>
        <label>1</label>
        <note>catalytic</note>
    </ligand>
</feature>
<dbReference type="GO" id="GO:0008934">
    <property type="term" value="F:inositol monophosphate 1-phosphatase activity"/>
    <property type="evidence" value="ECO:0007669"/>
    <property type="project" value="InterPro"/>
</dbReference>
<dbReference type="InterPro" id="IPR020550">
    <property type="entry name" value="Inositol_monophosphatase_CS"/>
</dbReference>
<dbReference type="PRINTS" id="PR00377">
    <property type="entry name" value="IMPHPHTASES"/>
</dbReference>
<comment type="similarity">
    <text evidence="3 8">Belongs to the inositol monophosphatase superfamily.</text>
</comment>
<dbReference type="Gene3D" id="3.30.540.10">
    <property type="entry name" value="Fructose-1,6-Bisphosphatase, subunit A, domain 1"/>
    <property type="match status" value="1"/>
</dbReference>
<reference evidence="9" key="1">
    <citation type="submission" date="2018-01" db="EMBL/GenBank/DDBJ databases">
        <authorList>
            <person name="Regsiter A."/>
            <person name="William W."/>
        </authorList>
    </citation>
    <scope>NUCLEOTIDE SEQUENCE</scope>
    <source>
        <strain evidence="9">TRIP AH-1</strain>
    </source>
</reference>
<dbReference type="FunFam" id="3.40.190.80:FF:000002">
    <property type="entry name" value="Inositol-1-monophosphatase"/>
    <property type="match status" value="1"/>
</dbReference>
<dbReference type="Gene3D" id="3.40.190.80">
    <property type="match status" value="1"/>
</dbReference>
<evidence type="ECO:0000256" key="6">
    <source>
        <dbReference type="ARBA" id="ARBA00022842"/>
    </source>
</evidence>
<comment type="cofactor">
    <cofactor evidence="2 7 8">
        <name>Mg(2+)</name>
        <dbReference type="ChEBI" id="CHEBI:18420"/>
    </cofactor>
</comment>
<evidence type="ECO:0000256" key="8">
    <source>
        <dbReference type="RuleBase" id="RU364068"/>
    </source>
</evidence>
<dbReference type="Pfam" id="PF00459">
    <property type="entry name" value="Inositol_P"/>
    <property type="match status" value="1"/>
</dbReference>
<evidence type="ECO:0000256" key="5">
    <source>
        <dbReference type="ARBA" id="ARBA00022801"/>
    </source>
</evidence>
<dbReference type="GO" id="GO:0046854">
    <property type="term" value="P:phosphatidylinositol phosphate biosynthetic process"/>
    <property type="evidence" value="ECO:0007669"/>
    <property type="project" value="InterPro"/>
</dbReference>
<dbReference type="CDD" id="cd01639">
    <property type="entry name" value="IMPase"/>
    <property type="match status" value="1"/>
</dbReference>
<dbReference type="EC" id="3.1.3.25" evidence="8"/>